<protein>
    <submittedName>
        <fullName evidence="1">Uncharacterized protein</fullName>
    </submittedName>
</protein>
<name>A0ABQ9VXC1_SAGOE</name>
<reference evidence="1 2" key="1">
    <citation type="submission" date="2023-05" db="EMBL/GenBank/DDBJ databases">
        <title>B98-5 Cell Line De Novo Hybrid Assembly: An Optical Mapping Approach.</title>
        <authorList>
            <person name="Kananen K."/>
            <person name="Auerbach J.A."/>
            <person name="Kautto E."/>
            <person name="Blachly J.S."/>
        </authorList>
    </citation>
    <scope>NUCLEOTIDE SEQUENCE [LARGE SCALE GENOMIC DNA]</scope>
    <source>
        <strain evidence="1">B95-8</strain>
        <tissue evidence="1">Cell line</tissue>
    </source>
</reference>
<dbReference type="EMBL" id="JASSZA010000004">
    <property type="protein sequence ID" value="KAK2114044.1"/>
    <property type="molecule type" value="Genomic_DNA"/>
</dbReference>
<accession>A0ABQ9VXC1</accession>
<comment type="caution">
    <text evidence="1">The sequence shown here is derived from an EMBL/GenBank/DDBJ whole genome shotgun (WGS) entry which is preliminary data.</text>
</comment>
<sequence>MELEMPLKILIVALNAYSLGFVVPRPLRLLVTASESLVSADFDGLLPPASRGPVTLPRLKSGNNSQIRGTFLNDAQMTKKRKPGAHHDHLQKKRNDSVDMLRFSKPLTHYIHPTVTKEQGALGVKRNEPTRGKFLLSDVSVLEERDNENLALDGKGGEQRAVLHCGRSHCRCAYLPGGRKLAVSVLCEQTMRGASGTANYGLNLHAEAILPHSASPAQELSGQRPSSRAGGSLQVNEPTILRNTLNLSQQHIFVSAYQSAV</sequence>
<proteinExistence type="predicted"/>
<gene>
    <name evidence="1" type="ORF">P7K49_008310</name>
</gene>
<evidence type="ECO:0000313" key="1">
    <source>
        <dbReference type="EMBL" id="KAK2114044.1"/>
    </source>
</evidence>
<keyword evidence="2" id="KW-1185">Reference proteome</keyword>
<dbReference type="Proteomes" id="UP001266305">
    <property type="component" value="Unassembled WGS sequence"/>
</dbReference>
<organism evidence="1 2">
    <name type="scientific">Saguinus oedipus</name>
    <name type="common">Cotton-top tamarin</name>
    <name type="synonym">Oedipomidas oedipus</name>
    <dbReference type="NCBI Taxonomy" id="9490"/>
    <lineage>
        <taxon>Eukaryota</taxon>
        <taxon>Metazoa</taxon>
        <taxon>Chordata</taxon>
        <taxon>Craniata</taxon>
        <taxon>Vertebrata</taxon>
        <taxon>Euteleostomi</taxon>
        <taxon>Mammalia</taxon>
        <taxon>Eutheria</taxon>
        <taxon>Euarchontoglires</taxon>
        <taxon>Primates</taxon>
        <taxon>Haplorrhini</taxon>
        <taxon>Platyrrhini</taxon>
        <taxon>Cebidae</taxon>
        <taxon>Callitrichinae</taxon>
        <taxon>Saguinus</taxon>
    </lineage>
</organism>
<evidence type="ECO:0000313" key="2">
    <source>
        <dbReference type="Proteomes" id="UP001266305"/>
    </source>
</evidence>